<keyword evidence="1" id="KW-0472">Membrane</keyword>
<feature type="transmembrane region" description="Helical" evidence="1">
    <location>
        <begin position="161"/>
        <end position="180"/>
    </location>
</feature>
<dbReference type="Pfam" id="PF06182">
    <property type="entry name" value="ABC2_membrane_6"/>
    <property type="match status" value="1"/>
</dbReference>
<accession>A0A9D2NFS7</accession>
<feature type="transmembrane region" description="Helical" evidence="1">
    <location>
        <begin position="226"/>
        <end position="246"/>
    </location>
</feature>
<evidence type="ECO:0000313" key="3">
    <source>
        <dbReference type="Proteomes" id="UP000823891"/>
    </source>
</evidence>
<organism evidence="2 3">
    <name type="scientific">Candidatus Eisenbergiella merdavium</name>
    <dbReference type="NCBI Taxonomy" id="2838551"/>
    <lineage>
        <taxon>Bacteria</taxon>
        <taxon>Bacillati</taxon>
        <taxon>Bacillota</taxon>
        <taxon>Clostridia</taxon>
        <taxon>Lachnospirales</taxon>
        <taxon>Lachnospiraceae</taxon>
        <taxon>Eisenbergiella</taxon>
    </lineage>
</organism>
<evidence type="ECO:0000256" key="1">
    <source>
        <dbReference type="SAM" id="Phobius"/>
    </source>
</evidence>
<reference evidence="2" key="2">
    <citation type="submission" date="2021-04" db="EMBL/GenBank/DDBJ databases">
        <authorList>
            <person name="Gilroy R."/>
        </authorList>
    </citation>
    <scope>NUCLEOTIDE SEQUENCE</scope>
    <source>
        <strain evidence="2">USAMLcec2-132</strain>
    </source>
</reference>
<feature type="transmembrane region" description="Helical" evidence="1">
    <location>
        <begin position="136"/>
        <end position="155"/>
    </location>
</feature>
<feature type="transmembrane region" description="Helical" evidence="1">
    <location>
        <begin position="187"/>
        <end position="206"/>
    </location>
</feature>
<protein>
    <submittedName>
        <fullName evidence="2">ABC-2 family transporter protein</fullName>
    </submittedName>
</protein>
<gene>
    <name evidence="2" type="ORF">H9761_11820</name>
</gene>
<dbReference type="AlphaFoldDB" id="A0A9D2NFS7"/>
<feature type="transmembrane region" description="Helical" evidence="1">
    <location>
        <begin position="21"/>
        <end position="40"/>
    </location>
</feature>
<sequence length="258" mass="29425">MKKLNAMVYMGIKTKFAYRGGALLHIAVSAFSVLILAVFWKALYPENVETQKYMIRYAALSQILSTFYAVESKLPEDIRSGDIALSLLKPWNYLAVMLQENIGKMLGNLILVGLPAFLICFLVIGLENLKWTKLCFFVFSVLLAFLILYLVRILVELSCFWIIEAWSLVFLSDVIVRIFSGSFIPSFLMPAWAQSIMEALPFIWIYEMPLRILLEKEEAAGVNMGYVFSLQIVWIVILTILTAMIWKRGRKRLAVQGG</sequence>
<keyword evidence="1" id="KW-1133">Transmembrane helix</keyword>
<evidence type="ECO:0000313" key="2">
    <source>
        <dbReference type="EMBL" id="HJC24378.1"/>
    </source>
</evidence>
<name>A0A9D2NFS7_9FIRM</name>
<proteinExistence type="predicted"/>
<keyword evidence="1" id="KW-0812">Transmembrane</keyword>
<reference evidence="2" key="1">
    <citation type="journal article" date="2021" name="PeerJ">
        <title>Extensive microbial diversity within the chicken gut microbiome revealed by metagenomics and culture.</title>
        <authorList>
            <person name="Gilroy R."/>
            <person name="Ravi A."/>
            <person name="Getino M."/>
            <person name="Pursley I."/>
            <person name="Horton D.L."/>
            <person name="Alikhan N.F."/>
            <person name="Baker D."/>
            <person name="Gharbi K."/>
            <person name="Hall N."/>
            <person name="Watson M."/>
            <person name="Adriaenssens E.M."/>
            <person name="Foster-Nyarko E."/>
            <person name="Jarju S."/>
            <person name="Secka A."/>
            <person name="Antonio M."/>
            <person name="Oren A."/>
            <person name="Chaudhuri R.R."/>
            <person name="La Ragione R."/>
            <person name="Hildebrand F."/>
            <person name="Pallen M.J."/>
        </authorList>
    </citation>
    <scope>NUCLEOTIDE SEQUENCE</scope>
    <source>
        <strain evidence="2">USAMLcec2-132</strain>
    </source>
</reference>
<feature type="transmembrane region" description="Helical" evidence="1">
    <location>
        <begin position="105"/>
        <end position="124"/>
    </location>
</feature>
<dbReference type="PANTHER" id="PTHR36832:SF1">
    <property type="entry name" value="SLR1174 PROTEIN"/>
    <property type="match status" value="1"/>
</dbReference>
<dbReference type="PANTHER" id="PTHR36832">
    <property type="entry name" value="SLR1174 PROTEIN-RELATED"/>
    <property type="match status" value="1"/>
</dbReference>
<dbReference type="EMBL" id="DWWS01000043">
    <property type="protein sequence ID" value="HJC24378.1"/>
    <property type="molecule type" value="Genomic_DNA"/>
</dbReference>
<dbReference type="InterPro" id="IPR010390">
    <property type="entry name" value="ABC-2_transporter-like"/>
</dbReference>
<dbReference type="Proteomes" id="UP000823891">
    <property type="component" value="Unassembled WGS sequence"/>
</dbReference>
<comment type="caution">
    <text evidence="2">The sequence shown here is derived from an EMBL/GenBank/DDBJ whole genome shotgun (WGS) entry which is preliminary data.</text>
</comment>